<keyword evidence="11" id="KW-0175">Coiled coil</keyword>
<dbReference type="Proteomes" id="UP000230750">
    <property type="component" value="Unassembled WGS sequence"/>
</dbReference>
<dbReference type="PANTHER" id="PTHR11956:SF5">
    <property type="entry name" value="ARGININE--TRNA LIGASE, CYTOPLASMIC"/>
    <property type="match status" value="1"/>
</dbReference>
<dbReference type="FunFam" id="3.30.1360.70:FF:000002">
    <property type="entry name" value="arginine--tRNA ligase, cytoplasmic"/>
    <property type="match status" value="1"/>
</dbReference>
<evidence type="ECO:0000256" key="1">
    <source>
        <dbReference type="ARBA" id="ARBA00005594"/>
    </source>
</evidence>
<sequence length="399" mass="45394">MFYAPIVTNPVALTLSSSSKAIVNMEPKLHEISEKMAKQEEEISFLKKEIAKIQDGHVDESSEGTSAELEKLKQQNQKLLYRIKHLKRSIDEEGVKNKSYAVNVNQRLQEVFSQAIRQAFPDLPGVVASVQPSQGDKFGDYQCNSSMSLVKLLKGKGFNSPRDVAQAILSNVPQNDIIEKVEIAGPGFINIHLKKSFVRPLISRLVKEGVVPPPVGRKKKVCIDMSSPNIAKEMHVGHLRSTIIGESISRLLAFVGHDMLKINHLGDWGTQFGMLIAHLEDRFPNYTTEVPPLQDLQMFYKESKKRFDEDEAFKKRAYSLVVRLQAKDPVIIQAWKLICDISKSEFNKIYKRLDISNLIPRGESFYQERMEVVVRELEDKGSTETQRNRYFLKDSEDDC</sequence>
<dbReference type="EMBL" id="MRZV01001370">
    <property type="protein sequence ID" value="PIK38346.1"/>
    <property type="molecule type" value="Genomic_DNA"/>
</dbReference>
<dbReference type="InterPro" id="IPR001278">
    <property type="entry name" value="Arg-tRNA-ligase"/>
</dbReference>
<keyword evidence="5 10" id="KW-0067">ATP-binding</keyword>
<dbReference type="SMART" id="SM01016">
    <property type="entry name" value="Arg_tRNA_synt_N"/>
    <property type="match status" value="1"/>
</dbReference>
<name>A0A2G8JRF6_STIJA</name>
<organism evidence="13 14">
    <name type="scientific">Stichopus japonicus</name>
    <name type="common">Sea cucumber</name>
    <dbReference type="NCBI Taxonomy" id="307972"/>
    <lineage>
        <taxon>Eukaryota</taxon>
        <taxon>Metazoa</taxon>
        <taxon>Echinodermata</taxon>
        <taxon>Eleutherozoa</taxon>
        <taxon>Echinozoa</taxon>
        <taxon>Holothuroidea</taxon>
        <taxon>Aspidochirotacea</taxon>
        <taxon>Aspidochirotida</taxon>
        <taxon>Stichopodidae</taxon>
        <taxon>Apostichopus</taxon>
    </lineage>
</organism>
<comment type="catalytic activity">
    <reaction evidence="9">
        <text>tRNA(Arg) + L-arginine + ATP = L-arginyl-tRNA(Arg) + AMP + diphosphate</text>
        <dbReference type="Rhea" id="RHEA:20301"/>
        <dbReference type="Rhea" id="RHEA-COMP:9658"/>
        <dbReference type="Rhea" id="RHEA-COMP:9673"/>
        <dbReference type="ChEBI" id="CHEBI:30616"/>
        <dbReference type="ChEBI" id="CHEBI:32682"/>
        <dbReference type="ChEBI" id="CHEBI:33019"/>
        <dbReference type="ChEBI" id="CHEBI:78442"/>
        <dbReference type="ChEBI" id="CHEBI:78513"/>
        <dbReference type="ChEBI" id="CHEBI:456215"/>
        <dbReference type="EC" id="6.1.1.19"/>
    </reaction>
</comment>
<evidence type="ECO:0000256" key="5">
    <source>
        <dbReference type="ARBA" id="ARBA00022840"/>
    </source>
</evidence>
<dbReference type="STRING" id="307972.A0A2G8JRF6"/>
<dbReference type="InterPro" id="IPR036695">
    <property type="entry name" value="Arg-tRNA-synth_N_sf"/>
</dbReference>
<dbReference type="PROSITE" id="PS00178">
    <property type="entry name" value="AA_TRNA_LIGASE_I"/>
    <property type="match status" value="1"/>
</dbReference>
<dbReference type="PANTHER" id="PTHR11956">
    <property type="entry name" value="ARGINYL-TRNA SYNTHETASE"/>
    <property type="match status" value="1"/>
</dbReference>
<dbReference type="SUPFAM" id="SSF55190">
    <property type="entry name" value="Arginyl-tRNA synthetase (ArgRS), N-terminal 'additional' domain"/>
    <property type="match status" value="1"/>
</dbReference>
<dbReference type="Pfam" id="PF00750">
    <property type="entry name" value="tRNA-synt_1d"/>
    <property type="match status" value="1"/>
</dbReference>
<reference evidence="13 14" key="1">
    <citation type="journal article" date="2017" name="PLoS Biol.">
        <title>The sea cucumber genome provides insights into morphological evolution and visceral regeneration.</title>
        <authorList>
            <person name="Zhang X."/>
            <person name="Sun L."/>
            <person name="Yuan J."/>
            <person name="Sun Y."/>
            <person name="Gao Y."/>
            <person name="Zhang L."/>
            <person name="Li S."/>
            <person name="Dai H."/>
            <person name="Hamel J.F."/>
            <person name="Liu C."/>
            <person name="Yu Y."/>
            <person name="Liu S."/>
            <person name="Lin W."/>
            <person name="Guo K."/>
            <person name="Jin S."/>
            <person name="Xu P."/>
            <person name="Storey K.B."/>
            <person name="Huan P."/>
            <person name="Zhang T."/>
            <person name="Zhou Y."/>
            <person name="Zhang J."/>
            <person name="Lin C."/>
            <person name="Li X."/>
            <person name="Xing L."/>
            <person name="Huo D."/>
            <person name="Sun M."/>
            <person name="Wang L."/>
            <person name="Mercier A."/>
            <person name="Li F."/>
            <person name="Yang H."/>
            <person name="Xiang J."/>
        </authorList>
    </citation>
    <scope>NUCLEOTIDE SEQUENCE [LARGE SCALE GENOMIC DNA]</scope>
    <source>
        <strain evidence="13">Shaxun</strain>
        <tissue evidence="13">Muscle</tissue>
    </source>
</reference>
<dbReference type="GO" id="GO:0006420">
    <property type="term" value="P:arginyl-tRNA aminoacylation"/>
    <property type="evidence" value="ECO:0007669"/>
    <property type="project" value="InterPro"/>
</dbReference>
<dbReference type="PRINTS" id="PR01038">
    <property type="entry name" value="TRNASYNTHARG"/>
</dbReference>
<accession>A0A2G8JRF6</accession>
<keyword evidence="4 10" id="KW-0547">Nucleotide-binding</keyword>
<evidence type="ECO:0000256" key="8">
    <source>
        <dbReference type="ARBA" id="ARBA00033033"/>
    </source>
</evidence>
<dbReference type="AlphaFoldDB" id="A0A2G8JRF6"/>
<dbReference type="OrthoDB" id="68056at2759"/>
<evidence type="ECO:0000256" key="4">
    <source>
        <dbReference type="ARBA" id="ARBA00022741"/>
    </source>
</evidence>
<evidence type="ECO:0000313" key="13">
    <source>
        <dbReference type="EMBL" id="PIK38346.1"/>
    </source>
</evidence>
<dbReference type="GO" id="GO:0005524">
    <property type="term" value="F:ATP binding"/>
    <property type="evidence" value="ECO:0007669"/>
    <property type="project" value="UniProtKB-KW"/>
</dbReference>
<evidence type="ECO:0000256" key="11">
    <source>
        <dbReference type="SAM" id="Coils"/>
    </source>
</evidence>
<evidence type="ECO:0000256" key="2">
    <source>
        <dbReference type="ARBA" id="ARBA00012837"/>
    </source>
</evidence>
<dbReference type="GO" id="GO:0004814">
    <property type="term" value="F:arginine-tRNA ligase activity"/>
    <property type="evidence" value="ECO:0007669"/>
    <property type="project" value="UniProtKB-EC"/>
</dbReference>
<dbReference type="GO" id="GO:0005737">
    <property type="term" value="C:cytoplasm"/>
    <property type="evidence" value="ECO:0007669"/>
    <property type="project" value="InterPro"/>
</dbReference>
<keyword evidence="14" id="KW-1185">Reference proteome</keyword>
<keyword evidence="3 10" id="KW-0436">Ligase</keyword>
<dbReference type="EC" id="6.1.1.19" evidence="2"/>
<dbReference type="InterPro" id="IPR005148">
    <property type="entry name" value="Arg-tRNA-synth_N"/>
</dbReference>
<evidence type="ECO:0000256" key="10">
    <source>
        <dbReference type="RuleBase" id="RU363038"/>
    </source>
</evidence>
<dbReference type="SUPFAM" id="SSF52374">
    <property type="entry name" value="Nucleotidylyl transferase"/>
    <property type="match status" value="1"/>
</dbReference>
<protein>
    <recommendedName>
        <fullName evidence="2">arginine--tRNA ligase</fullName>
        <ecNumber evidence="2">6.1.1.19</ecNumber>
    </recommendedName>
    <alternativeName>
        <fullName evidence="8">Arginyl-tRNA synthetase</fullName>
    </alternativeName>
</protein>
<dbReference type="InterPro" id="IPR035684">
    <property type="entry name" value="ArgRS_core"/>
</dbReference>
<dbReference type="Gene3D" id="3.30.1360.70">
    <property type="entry name" value="Arginyl tRNA synthetase N-terminal domain"/>
    <property type="match status" value="1"/>
</dbReference>
<comment type="caution">
    <text evidence="13">The sequence shown here is derived from an EMBL/GenBank/DDBJ whole genome shotgun (WGS) entry which is preliminary data.</text>
</comment>
<dbReference type="Gene3D" id="3.40.50.620">
    <property type="entry name" value="HUPs"/>
    <property type="match status" value="1"/>
</dbReference>
<dbReference type="InterPro" id="IPR001412">
    <property type="entry name" value="aa-tRNA-synth_I_CS"/>
</dbReference>
<evidence type="ECO:0000256" key="6">
    <source>
        <dbReference type="ARBA" id="ARBA00022917"/>
    </source>
</evidence>
<comment type="similarity">
    <text evidence="1 10">Belongs to the class-I aminoacyl-tRNA synthetase family.</text>
</comment>
<evidence type="ECO:0000256" key="3">
    <source>
        <dbReference type="ARBA" id="ARBA00022598"/>
    </source>
</evidence>
<keyword evidence="7 10" id="KW-0030">Aminoacyl-tRNA synthetase</keyword>
<dbReference type="InterPro" id="IPR014729">
    <property type="entry name" value="Rossmann-like_a/b/a_fold"/>
</dbReference>
<feature type="domain" description="Arginyl tRNA synthetase N-terminal" evidence="12">
    <location>
        <begin position="106"/>
        <end position="193"/>
    </location>
</feature>
<feature type="coiled-coil region" evidence="11">
    <location>
        <begin position="29"/>
        <end position="89"/>
    </location>
</feature>
<evidence type="ECO:0000313" key="14">
    <source>
        <dbReference type="Proteomes" id="UP000230750"/>
    </source>
</evidence>
<dbReference type="Pfam" id="PF03485">
    <property type="entry name" value="Arg_tRNA_synt_N"/>
    <property type="match status" value="1"/>
</dbReference>
<evidence type="ECO:0000256" key="7">
    <source>
        <dbReference type="ARBA" id="ARBA00023146"/>
    </source>
</evidence>
<keyword evidence="6 10" id="KW-0648">Protein biosynthesis</keyword>
<proteinExistence type="inferred from homology"/>
<evidence type="ECO:0000259" key="12">
    <source>
        <dbReference type="SMART" id="SM01016"/>
    </source>
</evidence>
<gene>
    <name evidence="13" type="ORF">BSL78_24820</name>
</gene>
<evidence type="ECO:0000256" key="9">
    <source>
        <dbReference type="ARBA" id="ARBA00049339"/>
    </source>
</evidence>